<sequence length="152" mass="17005">MDALFDSINARDLLSAGDLTDQTCPLSAPDLRLLITRLESHSLRIKPKVQSYLSAHHGEFSSLFQLCSDAASWTVEIDRKVSDLSSLLSDTPMDVEIRAILEELRRKLSEAKVKKESLELVNAIVQISDRLKGVKERVKLGRLLMAAEELKC</sequence>
<dbReference type="InterPro" id="IPR009361">
    <property type="entry name" value="Zw10_N"/>
</dbReference>
<proteinExistence type="predicted"/>
<dbReference type="GO" id="GO:0007094">
    <property type="term" value="P:mitotic spindle assembly checkpoint signaling"/>
    <property type="evidence" value="ECO:0007669"/>
    <property type="project" value="TreeGrafter"/>
</dbReference>
<reference evidence="2" key="1">
    <citation type="submission" date="2022-08" db="EMBL/GenBank/DDBJ databases">
        <authorList>
            <person name="Gutierrez-Valencia J."/>
        </authorList>
    </citation>
    <scope>NUCLEOTIDE SEQUENCE</scope>
</reference>
<evidence type="ECO:0000313" key="3">
    <source>
        <dbReference type="Proteomes" id="UP001154282"/>
    </source>
</evidence>
<protein>
    <recommendedName>
        <fullName evidence="1">Centromere/kinetochore protein zw10 N-terminal domain-containing protein</fullName>
    </recommendedName>
</protein>
<dbReference type="EMBL" id="CAMGYJ010000003">
    <property type="protein sequence ID" value="CAI0390457.1"/>
    <property type="molecule type" value="Genomic_DNA"/>
</dbReference>
<feature type="domain" description="Centromere/kinetochore protein zw10 N-terminal" evidence="1">
    <location>
        <begin position="38"/>
        <end position="130"/>
    </location>
</feature>
<dbReference type="GO" id="GO:0005634">
    <property type="term" value="C:nucleus"/>
    <property type="evidence" value="ECO:0007669"/>
    <property type="project" value="InterPro"/>
</dbReference>
<dbReference type="Pfam" id="PF06248">
    <property type="entry name" value="Zw10_N"/>
    <property type="match status" value="1"/>
</dbReference>
<comment type="caution">
    <text evidence="2">The sequence shown here is derived from an EMBL/GenBank/DDBJ whole genome shotgun (WGS) entry which is preliminary data.</text>
</comment>
<name>A0AAV0I0K4_9ROSI</name>
<accession>A0AAV0I0K4</accession>
<dbReference type="GO" id="GO:0006888">
    <property type="term" value="P:endoplasmic reticulum to Golgi vesicle-mediated transport"/>
    <property type="evidence" value="ECO:0007669"/>
    <property type="project" value="TreeGrafter"/>
</dbReference>
<dbReference type="PANTHER" id="PTHR12205">
    <property type="entry name" value="CENTROMERE/KINETOCHORE PROTEIN ZW10"/>
    <property type="match status" value="1"/>
</dbReference>
<dbReference type="Proteomes" id="UP001154282">
    <property type="component" value="Unassembled WGS sequence"/>
</dbReference>
<evidence type="ECO:0000313" key="2">
    <source>
        <dbReference type="EMBL" id="CAI0390457.1"/>
    </source>
</evidence>
<keyword evidence="3" id="KW-1185">Reference proteome</keyword>
<dbReference type="AlphaFoldDB" id="A0AAV0I0K4"/>
<gene>
    <name evidence="2" type="ORF">LITE_LOCUS6739</name>
</gene>
<dbReference type="GO" id="GO:0005737">
    <property type="term" value="C:cytoplasm"/>
    <property type="evidence" value="ECO:0007669"/>
    <property type="project" value="GOC"/>
</dbReference>
<dbReference type="PANTHER" id="PTHR12205:SF0">
    <property type="entry name" value="CENTROMERE_KINETOCHORE PROTEIN ZW10 HOMOLOG"/>
    <property type="match status" value="1"/>
</dbReference>
<dbReference type="GO" id="GO:1990423">
    <property type="term" value="C:RZZ complex"/>
    <property type="evidence" value="ECO:0007669"/>
    <property type="project" value="TreeGrafter"/>
</dbReference>
<organism evidence="2 3">
    <name type="scientific">Linum tenue</name>
    <dbReference type="NCBI Taxonomy" id="586396"/>
    <lineage>
        <taxon>Eukaryota</taxon>
        <taxon>Viridiplantae</taxon>
        <taxon>Streptophyta</taxon>
        <taxon>Embryophyta</taxon>
        <taxon>Tracheophyta</taxon>
        <taxon>Spermatophyta</taxon>
        <taxon>Magnoliopsida</taxon>
        <taxon>eudicotyledons</taxon>
        <taxon>Gunneridae</taxon>
        <taxon>Pentapetalae</taxon>
        <taxon>rosids</taxon>
        <taxon>fabids</taxon>
        <taxon>Malpighiales</taxon>
        <taxon>Linaceae</taxon>
        <taxon>Linum</taxon>
    </lineage>
</organism>
<evidence type="ECO:0000259" key="1">
    <source>
        <dbReference type="Pfam" id="PF06248"/>
    </source>
</evidence>